<evidence type="ECO:0000313" key="2">
    <source>
        <dbReference type="EMBL" id="RSI09235.1"/>
    </source>
</evidence>
<dbReference type="NCBIfam" id="NF033863">
    <property type="entry name" value="immun_TipC_fam"/>
    <property type="match status" value="1"/>
</dbReference>
<protein>
    <submittedName>
        <fullName evidence="2">Uncharacterized protein</fullName>
    </submittedName>
</protein>
<gene>
    <name evidence="2" type="ORF">D8887_08470</name>
</gene>
<dbReference type="AlphaFoldDB" id="A0A3R9HG96"/>
<evidence type="ECO:0000256" key="1">
    <source>
        <dbReference type="SAM" id="Phobius"/>
    </source>
</evidence>
<feature type="transmembrane region" description="Helical" evidence="1">
    <location>
        <begin position="7"/>
        <end position="27"/>
    </location>
</feature>
<comment type="caution">
    <text evidence="2">The sequence shown here is derived from an EMBL/GenBank/DDBJ whole genome shotgun (WGS) entry which is preliminary data.</text>
</comment>
<reference evidence="2 3" key="1">
    <citation type="submission" date="2018-11" db="EMBL/GenBank/DDBJ databases">
        <title>Species Designations Belie Phenotypic and Genotypic Heterogeneity in Oral Streptococci.</title>
        <authorList>
            <person name="Velsko I."/>
        </authorList>
    </citation>
    <scope>NUCLEOTIDE SEQUENCE [LARGE SCALE GENOMIC DNA]</scope>
    <source>
        <strain evidence="2 3">KLC03</strain>
    </source>
</reference>
<proteinExistence type="predicted"/>
<dbReference type="InterPro" id="IPR048042">
    <property type="entry name" value="TipC-like"/>
</dbReference>
<name>A0A3R9HG96_STRSA</name>
<keyword evidence="1" id="KW-0812">Transmembrane</keyword>
<organism evidence="2 3">
    <name type="scientific">Streptococcus sanguinis</name>
    <dbReference type="NCBI Taxonomy" id="1305"/>
    <lineage>
        <taxon>Bacteria</taxon>
        <taxon>Bacillati</taxon>
        <taxon>Bacillota</taxon>
        <taxon>Bacilli</taxon>
        <taxon>Lactobacillales</taxon>
        <taxon>Streptococcaceae</taxon>
        <taxon>Streptococcus</taxon>
    </lineage>
</organism>
<accession>A0A3R9HG96</accession>
<evidence type="ECO:0000313" key="3">
    <source>
        <dbReference type="Proteomes" id="UP000269317"/>
    </source>
</evidence>
<keyword evidence="1" id="KW-1133">Transmembrane helix</keyword>
<keyword evidence="1" id="KW-0472">Membrane</keyword>
<dbReference type="EMBL" id="RJML01000006">
    <property type="protein sequence ID" value="RSI09235.1"/>
    <property type="molecule type" value="Genomic_DNA"/>
</dbReference>
<dbReference type="Proteomes" id="UP000269317">
    <property type="component" value="Unassembled WGS sequence"/>
</dbReference>
<sequence length="200" mass="23036">MIIMKKNLIFISVLALLLVVVFLVFYYQSSQSSSIFDEIYKDEIQYVGSGDKSQIKLLKIKGADLVTEKDSSDFRAGTVMVIYKSKDFPKNSNLNIIANKNQMLIFDYEEKWDENVQLSLTASYDIKTKSLTQEAKLLDYDSKDVVIPRDKFESYGLTQAKIEEKFSLFEKVFLKEWEAVSSGRFSPSDKGNVKVVKKWK</sequence>